<feature type="compositionally biased region" description="Basic and acidic residues" evidence="1">
    <location>
        <begin position="274"/>
        <end position="296"/>
    </location>
</feature>
<organism evidence="2 3">
    <name type="scientific">Tritrichomonas musculus</name>
    <dbReference type="NCBI Taxonomy" id="1915356"/>
    <lineage>
        <taxon>Eukaryota</taxon>
        <taxon>Metamonada</taxon>
        <taxon>Parabasalia</taxon>
        <taxon>Tritrichomonadida</taxon>
        <taxon>Tritrichomonadidae</taxon>
        <taxon>Tritrichomonas</taxon>
    </lineage>
</organism>
<proteinExistence type="predicted"/>
<evidence type="ECO:0000313" key="2">
    <source>
        <dbReference type="EMBL" id="KAK8875418.1"/>
    </source>
</evidence>
<dbReference type="Pfam" id="PF04177">
    <property type="entry name" value="TAP42"/>
    <property type="match status" value="1"/>
</dbReference>
<dbReference type="InterPro" id="IPR038511">
    <property type="entry name" value="TAP42/TAP46-like_sf"/>
</dbReference>
<evidence type="ECO:0000256" key="1">
    <source>
        <dbReference type="SAM" id="MobiDB-lite"/>
    </source>
</evidence>
<feature type="region of interest" description="Disordered" evidence="1">
    <location>
        <begin position="237"/>
        <end position="296"/>
    </location>
</feature>
<evidence type="ECO:0000313" key="3">
    <source>
        <dbReference type="Proteomes" id="UP001470230"/>
    </source>
</evidence>
<name>A0ABR2JD55_9EUKA</name>
<dbReference type="PANTHER" id="PTHR10933:SF9">
    <property type="entry name" value="IMMUNOGLOBULIN-BINDING PROTEIN 1"/>
    <property type="match status" value="1"/>
</dbReference>
<dbReference type="EMBL" id="JAPFFF010000012">
    <property type="protein sequence ID" value="KAK8875418.1"/>
    <property type="molecule type" value="Genomic_DNA"/>
</dbReference>
<keyword evidence="3" id="KW-1185">Reference proteome</keyword>
<dbReference type="Proteomes" id="UP001470230">
    <property type="component" value="Unassembled WGS sequence"/>
</dbReference>
<comment type="caution">
    <text evidence="2">The sequence shown here is derived from an EMBL/GenBank/DDBJ whole genome shotgun (WGS) entry which is preliminary data.</text>
</comment>
<dbReference type="PANTHER" id="PTHR10933">
    <property type="entry name" value="IMMUNOGLOBULIN-BINDING PROTEIN 1"/>
    <property type="match status" value="1"/>
</dbReference>
<sequence>MIFDSGVLPIGQFRELENQYLELEELPGSSKRIQEESRPLISKFENLWEFFRKGQFFSNNEDLDEYSTNKIRFFLIPYYIGRLHLMNNDAQQRPLHIETAISYLRAFSDQMTHYHIINEEKPIPTNPNDRRTYMLGEYKEKKELEERVRALNRHPQRDDLQRGYIGDSIDEETERELILSLLKLSALEARSLVRSATDELPLAEMRAKGIKPEEPKTPPPKMWFKKIDREEMRKQVFAPIESIMPQPLPPDDETWAQPEKPKPKLDASDDEEAEQARQEAARWDDWKDEHPPFSQM</sequence>
<protein>
    <submittedName>
        <fullName evidence="2">Immunoglobulin (CD79A) binding protein 1</fullName>
    </submittedName>
</protein>
<dbReference type="InterPro" id="IPR007304">
    <property type="entry name" value="TAP46-like"/>
</dbReference>
<reference evidence="2 3" key="1">
    <citation type="submission" date="2024-04" db="EMBL/GenBank/DDBJ databases">
        <title>Tritrichomonas musculus Genome.</title>
        <authorList>
            <person name="Alves-Ferreira E."/>
            <person name="Grigg M."/>
            <person name="Lorenzi H."/>
            <person name="Galac M."/>
        </authorList>
    </citation>
    <scope>NUCLEOTIDE SEQUENCE [LARGE SCALE GENOMIC DNA]</scope>
    <source>
        <strain evidence="2 3">EAF2021</strain>
    </source>
</reference>
<accession>A0ABR2JD55</accession>
<gene>
    <name evidence="2" type="ORF">M9Y10_005583</name>
</gene>
<dbReference type="Gene3D" id="1.25.40.540">
    <property type="entry name" value="TAP42-like family"/>
    <property type="match status" value="1"/>
</dbReference>